<dbReference type="Gene3D" id="2.40.50.90">
    <property type="match status" value="1"/>
</dbReference>
<name>A0A4U5VQC8_COLLU</name>
<dbReference type="Proteomes" id="UP000298787">
    <property type="component" value="Chromosome 22"/>
</dbReference>
<proteinExistence type="predicted"/>
<dbReference type="EMBL" id="CM014099">
    <property type="protein sequence ID" value="TKS90807.1"/>
    <property type="molecule type" value="Genomic_DNA"/>
</dbReference>
<protein>
    <submittedName>
        <fullName evidence="1">p100 co-activator</fullName>
    </submittedName>
</protein>
<organism evidence="1 2">
    <name type="scientific">Collichthys lucidus</name>
    <name type="common">Big head croaker</name>
    <name type="synonym">Sciaena lucida</name>
    <dbReference type="NCBI Taxonomy" id="240159"/>
    <lineage>
        <taxon>Eukaryota</taxon>
        <taxon>Metazoa</taxon>
        <taxon>Chordata</taxon>
        <taxon>Craniata</taxon>
        <taxon>Vertebrata</taxon>
        <taxon>Euteleostomi</taxon>
        <taxon>Actinopterygii</taxon>
        <taxon>Neopterygii</taxon>
        <taxon>Teleostei</taxon>
        <taxon>Neoteleostei</taxon>
        <taxon>Acanthomorphata</taxon>
        <taxon>Eupercaria</taxon>
        <taxon>Sciaenidae</taxon>
        <taxon>Collichthys</taxon>
    </lineage>
</organism>
<keyword evidence="2" id="KW-1185">Reference proteome</keyword>
<evidence type="ECO:0000313" key="2">
    <source>
        <dbReference type="Proteomes" id="UP000298787"/>
    </source>
</evidence>
<evidence type="ECO:0000313" key="1">
    <source>
        <dbReference type="EMBL" id="TKS90807.1"/>
    </source>
</evidence>
<dbReference type="AlphaFoldDB" id="A0A4U5VQC8"/>
<dbReference type="InterPro" id="IPR035437">
    <property type="entry name" value="SNase_OB-fold_sf"/>
</dbReference>
<sequence length="243" mass="26927">MEMWKLGLILAAHASTLLSAFFMAVQIVANARLVALASGCSCRAAAAAAVTYLHSSGTNRMVGCSREGHQPRARRVRASLLMRRRMSFSICIRAACCHRDIRTQHKVRCQEDASCLCLVSNPHPLAITVKIWANYEEKPVEEVVHVSEEKERVANYRAVYVTEISDTLHFYTQDVETENHTFRNTQLRRKTCIHKPAGTDLRPSCQSPSLHRLPVCVRVAAQDGGGLPLGAASPHLAVDCQRP</sequence>
<reference evidence="1 2" key="1">
    <citation type="submission" date="2019-01" db="EMBL/GenBank/DDBJ databases">
        <title>Genome Assembly of Collichthys lucidus.</title>
        <authorList>
            <person name="Cai M."/>
            <person name="Xiao S."/>
        </authorList>
    </citation>
    <scope>NUCLEOTIDE SEQUENCE [LARGE SCALE GENOMIC DNA]</scope>
    <source>
        <strain evidence="1">JT15FE1705JMU</strain>
        <tissue evidence="1">Muscle</tissue>
    </source>
</reference>
<dbReference type="STRING" id="240159.A0A4U5VQC8"/>
<accession>A0A4U5VQC8</accession>
<gene>
    <name evidence="1" type="ORF">D9C73_024940</name>
</gene>